<dbReference type="Gene3D" id="1.10.10.10">
    <property type="entry name" value="Winged helix-like DNA-binding domain superfamily/Winged helix DNA-binding domain"/>
    <property type="match status" value="1"/>
</dbReference>
<dbReference type="InterPro" id="IPR036388">
    <property type="entry name" value="WH-like_DNA-bd_sf"/>
</dbReference>
<feature type="binding site" evidence="1">
    <location>
        <position position="101"/>
    </location>
    <ligand>
        <name>Zn(2+)</name>
        <dbReference type="ChEBI" id="CHEBI:29105"/>
    </ligand>
</feature>
<dbReference type="InterPro" id="IPR002481">
    <property type="entry name" value="FUR"/>
</dbReference>
<evidence type="ECO:0000313" key="3">
    <source>
        <dbReference type="Proteomes" id="UP000183947"/>
    </source>
</evidence>
<comment type="cofactor">
    <cofactor evidence="1">
        <name>Zn(2+)</name>
        <dbReference type="ChEBI" id="CHEBI:29105"/>
    </cofactor>
    <text evidence="1">Binds 1 zinc ion per subunit.</text>
</comment>
<dbReference type="PANTHER" id="PTHR33202:SF22">
    <property type="entry name" value="HYDROGEN PEROXIDE SENSITIVE REPRESSOR"/>
    <property type="match status" value="1"/>
</dbReference>
<feature type="binding site" evidence="1">
    <location>
        <position position="98"/>
    </location>
    <ligand>
        <name>Zn(2+)</name>
        <dbReference type="ChEBI" id="CHEBI:29105"/>
    </ligand>
</feature>
<dbReference type="STRING" id="1121959.SAMN02746009_03698"/>
<feature type="binding site" evidence="1">
    <location>
        <position position="137"/>
    </location>
    <ligand>
        <name>Zn(2+)</name>
        <dbReference type="ChEBI" id="CHEBI:29105"/>
    </ligand>
</feature>
<protein>
    <submittedName>
        <fullName evidence="2">Fur family transcriptional regulator, ferric uptake regulator</fullName>
    </submittedName>
</protein>
<dbReference type="Proteomes" id="UP000183947">
    <property type="component" value="Unassembled WGS sequence"/>
</dbReference>
<sequence>MMAHPLEDTLIAKQIAPTAMRLLVLDVLMKQSAALSLTDVEELLKHADRITVHRTLKTFTDKGLVHRIEDGSGAVKFALCEPGCTPEQHQDLHVHFFCTKCRETSCLPAVPVPAIALPGAYQVQETSLVMKGLCPRCAGNSPTPAQTMQ</sequence>
<reference evidence="3" key="1">
    <citation type="submission" date="2016-11" db="EMBL/GenBank/DDBJ databases">
        <authorList>
            <person name="Varghese N."/>
            <person name="Submissions S."/>
        </authorList>
    </citation>
    <scope>NUCLEOTIDE SEQUENCE [LARGE SCALE GENOMIC DNA]</scope>
    <source>
        <strain evidence="3">DSM 18569</strain>
    </source>
</reference>
<dbReference type="GO" id="GO:0000976">
    <property type="term" value="F:transcription cis-regulatory region binding"/>
    <property type="evidence" value="ECO:0007669"/>
    <property type="project" value="TreeGrafter"/>
</dbReference>
<proteinExistence type="predicted"/>
<keyword evidence="1" id="KW-0862">Zinc</keyword>
<dbReference type="GO" id="GO:1900376">
    <property type="term" value="P:regulation of secondary metabolite biosynthetic process"/>
    <property type="evidence" value="ECO:0007669"/>
    <property type="project" value="TreeGrafter"/>
</dbReference>
<organism evidence="2 3">
    <name type="scientific">Hymenobacter psychrotolerans DSM 18569</name>
    <dbReference type="NCBI Taxonomy" id="1121959"/>
    <lineage>
        <taxon>Bacteria</taxon>
        <taxon>Pseudomonadati</taxon>
        <taxon>Bacteroidota</taxon>
        <taxon>Cytophagia</taxon>
        <taxon>Cytophagales</taxon>
        <taxon>Hymenobacteraceae</taxon>
        <taxon>Hymenobacter</taxon>
    </lineage>
</organism>
<name>A0A1M7EWM9_9BACT</name>
<dbReference type="Pfam" id="PF01475">
    <property type="entry name" value="FUR"/>
    <property type="match status" value="1"/>
</dbReference>
<evidence type="ECO:0000313" key="2">
    <source>
        <dbReference type="EMBL" id="SHL96033.1"/>
    </source>
</evidence>
<dbReference type="GO" id="GO:0008270">
    <property type="term" value="F:zinc ion binding"/>
    <property type="evidence" value="ECO:0007669"/>
    <property type="project" value="TreeGrafter"/>
</dbReference>
<keyword evidence="3" id="KW-1185">Reference proteome</keyword>
<dbReference type="GO" id="GO:0003700">
    <property type="term" value="F:DNA-binding transcription factor activity"/>
    <property type="evidence" value="ECO:0007669"/>
    <property type="project" value="InterPro"/>
</dbReference>
<gene>
    <name evidence="2" type="ORF">SAMN02746009_03698</name>
</gene>
<dbReference type="InterPro" id="IPR036390">
    <property type="entry name" value="WH_DNA-bd_sf"/>
</dbReference>
<feature type="binding site" evidence="1">
    <location>
        <position position="134"/>
    </location>
    <ligand>
        <name>Zn(2+)</name>
        <dbReference type="ChEBI" id="CHEBI:29105"/>
    </ligand>
</feature>
<dbReference type="PANTHER" id="PTHR33202">
    <property type="entry name" value="ZINC UPTAKE REGULATION PROTEIN"/>
    <property type="match status" value="1"/>
</dbReference>
<dbReference type="AlphaFoldDB" id="A0A1M7EWM9"/>
<keyword evidence="1" id="KW-0479">Metal-binding</keyword>
<accession>A0A1M7EWM9</accession>
<dbReference type="EMBL" id="FRAS01000027">
    <property type="protein sequence ID" value="SHL96033.1"/>
    <property type="molecule type" value="Genomic_DNA"/>
</dbReference>
<dbReference type="SUPFAM" id="SSF46785">
    <property type="entry name" value="Winged helix' DNA-binding domain"/>
    <property type="match status" value="1"/>
</dbReference>
<evidence type="ECO:0000256" key="1">
    <source>
        <dbReference type="PIRSR" id="PIRSR602481-1"/>
    </source>
</evidence>
<dbReference type="GO" id="GO:0045892">
    <property type="term" value="P:negative regulation of DNA-templated transcription"/>
    <property type="evidence" value="ECO:0007669"/>
    <property type="project" value="TreeGrafter"/>
</dbReference>